<evidence type="ECO:0000259" key="5">
    <source>
        <dbReference type="PROSITE" id="PS00498"/>
    </source>
</evidence>
<evidence type="ECO:0000313" key="6">
    <source>
        <dbReference type="EMBL" id="CEL05740.1"/>
    </source>
</evidence>
<proteinExistence type="predicted"/>
<keyword evidence="2" id="KW-0560">Oxidoreductase</keyword>
<dbReference type="PANTHER" id="PTHR11474">
    <property type="entry name" value="TYROSINASE FAMILY MEMBER"/>
    <property type="match status" value="1"/>
</dbReference>
<dbReference type="InterPro" id="IPR002227">
    <property type="entry name" value="Tyrosinase_Cu-bd"/>
</dbReference>
<evidence type="ECO:0000256" key="2">
    <source>
        <dbReference type="ARBA" id="ARBA00023002"/>
    </source>
</evidence>
<dbReference type="Proteomes" id="UP000054771">
    <property type="component" value="Unassembled WGS sequence"/>
</dbReference>
<accession>A0A0U5C9K9</accession>
<dbReference type="OMA" id="DYWPARP"/>
<sequence length="374" mass="41611">MLGRWPKNADPGHSKPLSPVKWPVTDLLFAMRVSLPLLAALWATCSATSQQCTKETANVRKEWAALTPTERLDYIDALHCLADKLPIYDTGTYPGVRNRWDDFVATHINYTLNIHFNGLLLPWHRNFIHIWETALREECGYKGYQPYWDWPSNSLDLAGSPHFDGSPTSLSGDGAYDESAERDPTLPKGTGGGCVLSGPFQNHTVNMGPFYDAPANRFPDNAFAYNPHCLRRDLNTRVSAYCNSPDVTAALLAAPNITTFQTIIDKGLMGVHLNGPHGCAHASVGSVMGDLWAAVADPAFFLHHTNLDRMWAIWQEMDETTRRVALNGSSGIYNDPDMPEVTLDTPMLFGELDGVRYVREMMDPMGGGLCYRYE</sequence>
<name>A0A0U5C9K9_ASPCI</name>
<dbReference type="AlphaFoldDB" id="A0A0U5C9K9"/>
<dbReference type="EMBL" id="CDMC01000005">
    <property type="protein sequence ID" value="CEL05740.1"/>
    <property type="molecule type" value="Genomic_DNA"/>
</dbReference>
<dbReference type="Pfam" id="PF00264">
    <property type="entry name" value="Tyrosinase"/>
    <property type="match status" value="1"/>
</dbReference>
<dbReference type="SUPFAM" id="SSF48056">
    <property type="entry name" value="Di-copper centre-containing domain"/>
    <property type="match status" value="1"/>
</dbReference>
<evidence type="ECO:0000256" key="1">
    <source>
        <dbReference type="ARBA" id="ARBA00022723"/>
    </source>
</evidence>
<protein>
    <submittedName>
        <fullName evidence="6">Putative Tyrosinase central domain protein</fullName>
    </submittedName>
</protein>
<dbReference type="Gene3D" id="1.10.1280.10">
    <property type="entry name" value="Di-copper center containing domain from catechol oxidase"/>
    <property type="match status" value="1"/>
</dbReference>
<feature type="domain" description="Tyrosinase copper-binding" evidence="5">
    <location>
        <begin position="297"/>
        <end position="308"/>
    </location>
</feature>
<reference evidence="7" key="1">
    <citation type="journal article" date="2016" name="Genome Announc.">
        <title>Draft genome sequences of fungus Aspergillus calidoustus.</title>
        <authorList>
            <person name="Horn F."/>
            <person name="Linde J."/>
            <person name="Mattern D.J."/>
            <person name="Walther G."/>
            <person name="Guthke R."/>
            <person name="Scherlach K."/>
            <person name="Martin K."/>
            <person name="Brakhage A.A."/>
            <person name="Petzke L."/>
            <person name="Valiante V."/>
        </authorList>
    </citation>
    <scope>NUCLEOTIDE SEQUENCE [LARGE SCALE GENOMIC DNA]</scope>
    <source>
        <strain evidence="7">SF006504</strain>
    </source>
</reference>
<dbReference type="PRINTS" id="PR00092">
    <property type="entry name" value="TYROSINASE"/>
</dbReference>
<gene>
    <name evidence="6" type="ORF">ASPCAL06855</name>
</gene>
<dbReference type="PROSITE" id="PS00498">
    <property type="entry name" value="TYROSINASE_2"/>
    <property type="match status" value="1"/>
</dbReference>
<keyword evidence="7" id="KW-1185">Reference proteome</keyword>
<dbReference type="InterPro" id="IPR050316">
    <property type="entry name" value="Tyrosinase/Hemocyanin"/>
</dbReference>
<dbReference type="STRING" id="454130.A0A0U5C9K9"/>
<dbReference type="OrthoDB" id="6132182at2759"/>
<dbReference type="PANTHER" id="PTHR11474:SF125">
    <property type="entry name" value="N-ACETYL-6-HYDROXYTRYPTOPHAN OXIDASE IVOB-RELATED"/>
    <property type="match status" value="1"/>
</dbReference>
<dbReference type="GO" id="GO:0016491">
    <property type="term" value="F:oxidoreductase activity"/>
    <property type="evidence" value="ECO:0007669"/>
    <property type="project" value="UniProtKB-KW"/>
</dbReference>
<evidence type="ECO:0000256" key="3">
    <source>
        <dbReference type="ARBA" id="ARBA00023008"/>
    </source>
</evidence>
<keyword evidence="3" id="KW-0186">Copper</keyword>
<organism evidence="6 7">
    <name type="scientific">Aspergillus calidoustus</name>
    <dbReference type="NCBI Taxonomy" id="454130"/>
    <lineage>
        <taxon>Eukaryota</taxon>
        <taxon>Fungi</taxon>
        <taxon>Dikarya</taxon>
        <taxon>Ascomycota</taxon>
        <taxon>Pezizomycotina</taxon>
        <taxon>Eurotiomycetes</taxon>
        <taxon>Eurotiomycetidae</taxon>
        <taxon>Eurotiales</taxon>
        <taxon>Aspergillaceae</taxon>
        <taxon>Aspergillus</taxon>
        <taxon>Aspergillus subgen. Nidulantes</taxon>
    </lineage>
</organism>
<keyword evidence="1" id="KW-0479">Metal-binding</keyword>
<dbReference type="InterPro" id="IPR008922">
    <property type="entry name" value="Di-copper_centre_dom_sf"/>
</dbReference>
<evidence type="ECO:0000313" key="7">
    <source>
        <dbReference type="Proteomes" id="UP000054771"/>
    </source>
</evidence>
<feature type="region of interest" description="Disordered" evidence="4">
    <location>
        <begin position="168"/>
        <end position="188"/>
    </location>
</feature>
<evidence type="ECO:0000256" key="4">
    <source>
        <dbReference type="SAM" id="MobiDB-lite"/>
    </source>
</evidence>
<dbReference type="GO" id="GO:0046872">
    <property type="term" value="F:metal ion binding"/>
    <property type="evidence" value="ECO:0007669"/>
    <property type="project" value="UniProtKB-KW"/>
</dbReference>